<feature type="compositionally biased region" description="Basic and acidic residues" evidence="8">
    <location>
        <begin position="22"/>
        <end position="38"/>
    </location>
</feature>
<evidence type="ECO:0000256" key="5">
    <source>
        <dbReference type="ARBA" id="ARBA00023136"/>
    </source>
</evidence>
<evidence type="ECO:0000256" key="4">
    <source>
        <dbReference type="ARBA" id="ARBA00005263"/>
    </source>
</evidence>
<feature type="compositionally biased region" description="Low complexity" evidence="8">
    <location>
        <begin position="437"/>
        <end position="447"/>
    </location>
</feature>
<dbReference type="AlphaFoldDB" id="A0A9J5YCV1"/>
<keyword evidence="10" id="KW-1185">Reference proteome</keyword>
<comment type="similarity">
    <text evidence="4">Belongs to the clathrin light chain family.</text>
</comment>
<keyword evidence="7" id="KW-0968">Cytoplasmic vesicle</keyword>
<evidence type="ECO:0008006" key="11">
    <source>
        <dbReference type="Google" id="ProtNLM"/>
    </source>
</evidence>
<comment type="function">
    <text evidence="1">Clathrin is the major protein of the polyhedral coat of coated pits and vesicles.</text>
</comment>
<sequence>MENFEQTYADGTEEIPSTASPFDDHNYDGFDHSQRYEFDVTSADDGGDVPPPMPSDIDDFSAGEQQHYYHDNMQSPENSGFAPSPNREYQGSPFHETLESNQGSDVQSKPYDLGADTDGLFSSGTDGPLLPDPTEMREEGAAFREWRRFVLDVNCLNLPFVESLYGKYMTLALVELMNQESNCLLSIFCSQNAIYLEEKEKKEKEMRNQIIAEAEEYTRAFYEKRTLNCESTKANNREREKLYLANQEKFHKEAHKQYFKAIAEIIPREVPNIEKRRGKKEEEKKPSVSVIQGPKPGKPTDLSRMRQLFLKLKQNPPPHMLPPPEKDKDGKDGKEGKDAKDGKVAKDGKEGKDAKDGKDTKETKEGKDAKNEKISTPKEAKDGKNEKIATPKADAKNEKSPKGKAANDAKNEENATQQGSPAAAIDKDISSVKDADAAQQGSPAAASVGTPKESKVDTPTTVADGKVAE</sequence>
<name>A0A9J5YCV1_SOLCO</name>
<dbReference type="OrthoDB" id="782264at2759"/>
<dbReference type="GO" id="GO:0072583">
    <property type="term" value="P:clathrin-dependent endocytosis"/>
    <property type="evidence" value="ECO:0007669"/>
    <property type="project" value="TreeGrafter"/>
</dbReference>
<feature type="compositionally biased region" description="Basic and acidic residues" evidence="8">
    <location>
        <begin position="425"/>
        <end position="436"/>
    </location>
</feature>
<gene>
    <name evidence="9" type="ORF">H5410_038340</name>
</gene>
<reference evidence="9 10" key="1">
    <citation type="submission" date="2020-09" db="EMBL/GenBank/DDBJ databases">
        <title>De no assembly of potato wild relative species, Solanum commersonii.</title>
        <authorList>
            <person name="Cho K."/>
        </authorList>
    </citation>
    <scope>NUCLEOTIDE SEQUENCE [LARGE SCALE GENOMIC DNA]</scope>
    <source>
        <strain evidence="9">LZ3.2</strain>
        <tissue evidence="9">Leaf</tissue>
    </source>
</reference>
<dbReference type="EMBL" id="JACXVP010000007">
    <property type="protein sequence ID" value="KAG5597108.1"/>
    <property type="molecule type" value="Genomic_DNA"/>
</dbReference>
<keyword evidence="5" id="KW-0472">Membrane</keyword>
<evidence type="ECO:0000256" key="3">
    <source>
        <dbReference type="ARBA" id="ARBA00004277"/>
    </source>
</evidence>
<dbReference type="InterPro" id="IPR000996">
    <property type="entry name" value="Clathrin_L-chain"/>
</dbReference>
<evidence type="ECO:0000313" key="9">
    <source>
        <dbReference type="EMBL" id="KAG5597108.1"/>
    </source>
</evidence>
<dbReference type="GO" id="GO:0005198">
    <property type="term" value="F:structural molecule activity"/>
    <property type="evidence" value="ECO:0007669"/>
    <property type="project" value="InterPro"/>
</dbReference>
<evidence type="ECO:0000256" key="6">
    <source>
        <dbReference type="ARBA" id="ARBA00023176"/>
    </source>
</evidence>
<dbReference type="GO" id="GO:0032050">
    <property type="term" value="F:clathrin heavy chain binding"/>
    <property type="evidence" value="ECO:0007669"/>
    <property type="project" value="TreeGrafter"/>
</dbReference>
<protein>
    <recommendedName>
        <fullName evidence="11">Clathrin light chain</fullName>
    </recommendedName>
</protein>
<dbReference type="Proteomes" id="UP000824120">
    <property type="component" value="Chromosome 7"/>
</dbReference>
<comment type="caution">
    <text evidence="9">The sequence shown here is derived from an EMBL/GenBank/DDBJ whole genome shotgun (WGS) entry which is preliminary data.</text>
</comment>
<keyword evidence="6" id="KW-0168">Coated pit</keyword>
<dbReference type="GO" id="GO:0030130">
    <property type="term" value="C:clathrin coat of trans-Golgi network vesicle"/>
    <property type="evidence" value="ECO:0007669"/>
    <property type="project" value="InterPro"/>
</dbReference>
<evidence type="ECO:0000256" key="8">
    <source>
        <dbReference type="SAM" id="MobiDB-lite"/>
    </source>
</evidence>
<organism evidence="9 10">
    <name type="scientific">Solanum commersonii</name>
    <name type="common">Commerson's wild potato</name>
    <name type="synonym">Commerson's nightshade</name>
    <dbReference type="NCBI Taxonomy" id="4109"/>
    <lineage>
        <taxon>Eukaryota</taxon>
        <taxon>Viridiplantae</taxon>
        <taxon>Streptophyta</taxon>
        <taxon>Embryophyta</taxon>
        <taxon>Tracheophyta</taxon>
        <taxon>Spermatophyta</taxon>
        <taxon>Magnoliopsida</taxon>
        <taxon>eudicotyledons</taxon>
        <taxon>Gunneridae</taxon>
        <taxon>Pentapetalae</taxon>
        <taxon>asterids</taxon>
        <taxon>lamiids</taxon>
        <taxon>Solanales</taxon>
        <taxon>Solanaceae</taxon>
        <taxon>Solanoideae</taxon>
        <taxon>Solaneae</taxon>
        <taxon>Solanum</taxon>
    </lineage>
</organism>
<evidence type="ECO:0000256" key="7">
    <source>
        <dbReference type="ARBA" id="ARBA00023329"/>
    </source>
</evidence>
<feature type="non-terminal residue" evidence="9">
    <location>
        <position position="469"/>
    </location>
</feature>
<feature type="compositionally biased region" description="Basic and acidic residues" evidence="8">
    <location>
        <begin position="273"/>
        <end position="286"/>
    </location>
</feature>
<accession>A0A9J5YCV1</accession>
<feature type="region of interest" description="Disordered" evidence="8">
    <location>
        <begin position="1"/>
        <end position="117"/>
    </location>
</feature>
<dbReference type="GO" id="GO:0030132">
    <property type="term" value="C:clathrin coat of coated pit"/>
    <property type="evidence" value="ECO:0007669"/>
    <property type="project" value="InterPro"/>
</dbReference>
<comment type="subcellular location">
    <subcellularLocation>
        <location evidence="2">Cytoplasmic vesicle membrane</location>
        <topology evidence="2">Peripheral membrane protein</topology>
        <orientation evidence="2">Cytoplasmic side</orientation>
    </subcellularLocation>
    <subcellularLocation>
        <location evidence="3">Membrane</location>
        <location evidence="3">Coated pit</location>
        <topology evidence="3">Peripheral membrane protein</topology>
        <orientation evidence="3">Cytoplasmic side</orientation>
    </subcellularLocation>
</comment>
<evidence type="ECO:0000256" key="2">
    <source>
        <dbReference type="ARBA" id="ARBA00004180"/>
    </source>
</evidence>
<evidence type="ECO:0000256" key="1">
    <source>
        <dbReference type="ARBA" id="ARBA00003913"/>
    </source>
</evidence>
<dbReference type="PANTHER" id="PTHR10639">
    <property type="entry name" value="CLATHRIN LIGHT CHAIN"/>
    <property type="match status" value="1"/>
</dbReference>
<proteinExistence type="inferred from homology"/>
<feature type="region of interest" description="Disordered" evidence="8">
    <location>
        <begin position="273"/>
        <end position="469"/>
    </location>
</feature>
<dbReference type="PANTHER" id="PTHR10639:SF33">
    <property type="entry name" value="CLATHRIN LIGHT CHAIN 1"/>
    <property type="match status" value="1"/>
</dbReference>
<feature type="compositionally biased region" description="Basic and acidic residues" evidence="8">
    <location>
        <begin position="324"/>
        <end position="413"/>
    </location>
</feature>
<dbReference type="GO" id="GO:0006886">
    <property type="term" value="P:intracellular protein transport"/>
    <property type="evidence" value="ECO:0007669"/>
    <property type="project" value="InterPro"/>
</dbReference>
<evidence type="ECO:0000313" key="10">
    <source>
        <dbReference type="Proteomes" id="UP000824120"/>
    </source>
</evidence>